<organism evidence="1 2">
    <name type="scientific">Dreissena polymorpha</name>
    <name type="common">Zebra mussel</name>
    <name type="synonym">Mytilus polymorpha</name>
    <dbReference type="NCBI Taxonomy" id="45954"/>
    <lineage>
        <taxon>Eukaryota</taxon>
        <taxon>Metazoa</taxon>
        <taxon>Spiralia</taxon>
        <taxon>Lophotrochozoa</taxon>
        <taxon>Mollusca</taxon>
        <taxon>Bivalvia</taxon>
        <taxon>Autobranchia</taxon>
        <taxon>Heteroconchia</taxon>
        <taxon>Euheterodonta</taxon>
        <taxon>Imparidentia</taxon>
        <taxon>Neoheterodontei</taxon>
        <taxon>Myida</taxon>
        <taxon>Dreissenoidea</taxon>
        <taxon>Dreissenidae</taxon>
        <taxon>Dreissena</taxon>
    </lineage>
</organism>
<proteinExistence type="predicted"/>
<accession>A0A9D4RS76</accession>
<evidence type="ECO:0000313" key="2">
    <source>
        <dbReference type="Proteomes" id="UP000828390"/>
    </source>
</evidence>
<dbReference type="AlphaFoldDB" id="A0A9D4RS76"/>
<name>A0A9D4RS76_DREPO</name>
<keyword evidence="2" id="KW-1185">Reference proteome</keyword>
<gene>
    <name evidence="1" type="ORF">DPMN_000556</name>
</gene>
<dbReference type="EMBL" id="JAIWYP010000001">
    <property type="protein sequence ID" value="KAH3876707.1"/>
    <property type="molecule type" value="Genomic_DNA"/>
</dbReference>
<protein>
    <submittedName>
        <fullName evidence="1">Uncharacterized protein</fullName>
    </submittedName>
</protein>
<sequence length="113" mass="13348">MNNFETRIKELEKACDFSGNMIENLTKKQSEFDSTLKSTSNLQSREDSVILQEHKLQAEITDLKCRSMRENLLFFKIPEEKEEQCDKKILEFIEKKLHVQNAQTEIKLHMAIE</sequence>
<dbReference type="Proteomes" id="UP000828390">
    <property type="component" value="Unassembled WGS sequence"/>
</dbReference>
<comment type="caution">
    <text evidence="1">The sequence shown here is derived from an EMBL/GenBank/DDBJ whole genome shotgun (WGS) entry which is preliminary data.</text>
</comment>
<evidence type="ECO:0000313" key="1">
    <source>
        <dbReference type="EMBL" id="KAH3876707.1"/>
    </source>
</evidence>
<reference evidence="1" key="1">
    <citation type="journal article" date="2019" name="bioRxiv">
        <title>The Genome of the Zebra Mussel, Dreissena polymorpha: A Resource for Invasive Species Research.</title>
        <authorList>
            <person name="McCartney M.A."/>
            <person name="Auch B."/>
            <person name="Kono T."/>
            <person name="Mallez S."/>
            <person name="Zhang Y."/>
            <person name="Obille A."/>
            <person name="Becker A."/>
            <person name="Abrahante J.E."/>
            <person name="Garbe J."/>
            <person name="Badalamenti J.P."/>
            <person name="Herman A."/>
            <person name="Mangelson H."/>
            <person name="Liachko I."/>
            <person name="Sullivan S."/>
            <person name="Sone E.D."/>
            <person name="Koren S."/>
            <person name="Silverstein K.A.T."/>
            <person name="Beckman K.B."/>
            <person name="Gohl D.M."/>
        </authorList>
    </citation>
    <scope>NUCLEOTIDE SEQUENCE</scope>
    <source>
        <strain evidence="1">Duluth1</strain>
        <tissue evidence="1">Whole animal</tissue>
    </source>
</reference>
<reference evidence="1" key="2">
    <citation type="submission" date="2020-11" db="EMBL/GenBank/DDBJ databases">
        <authorList>
            <person name="McCartney M.A."/>
            <person name="Auch B."/>
            <person name="Kono T."/>
            <person name="Mallez S."/>
            <person name="Becker A."/>
            <person name="Gohl D.M."/>
            <person name="Silverstein K.A.T."/>
            <person name="Koren S."/>
            <person name="Bechman K.B."/>
            <person name="Herman A."/>
            <person name="Abrahante J.E."/>
            <person name="Garbe J."/>
        </authorList>
    </citation>
    <scope>NUCLEOTIDE SEQUENCE</scope>
    <source>
        <strain evidence="1">Duluth1</strain>
        <tissue evidence="1">Whole animal</tissue>
    </source>
</reference>